<dbReference type="AlphaFoldDB" id="A0A1B8QBQ5"/>
<gene>
    <name evidence="1" type="ORF">A9308_07010</name>
</gene>
<organism evidence="1 2">
    <name type="scientific">Faucicola atlantae</name>
    <dbReference type="NCBI Taxonomy" id="34059"/>
    <lineage>
        <taxon>Bacteria</taxon>
        <taxon>Pseudomonadati</taxon>
        <taxon>Pseudomonadota</taxon>
        <taxon>Gammaproteobacteria</taxon>
        <taxon>Moraxellales</taxon>
        <taxon>Moraxellaceae</taxon>
        <taxon>Faucicola</taxon>
    </lineage>
</organism>
<dbReference type="Proteomes" id="UP000092508">
    <property type="component" value="Unassembled WGS sequence"/>
</dbReference>
<evidence type="ECO:0000313" key="1">
    <source>
        <dbReference type="EMBL" id="OBX78164.1"/>
    </source>
</evidence>
<protein>
    <submittedName>
        <fullName evidence="1">Uncharacterized protein</fullName>
    </submittedName>
</protein>
<name>A0A1B8QBQ5_9GAMM</name>
<sequence>MNQSAQSNTPANISVSQSLQGQLTVSDWQVITDIIDNPFLSLAEREQVLLQHGLMVIRV</sequence>
<dbReference type="RefSeq" id="WP_067236867.1">
    <property type="nucleotide sequence ID" value="NZ_LZMZ01000020.1"/>
</dbReference>
<accession>A0A1B8QBQ5</accession>
<dbReference type="STRING" id="34059.A9308_07010"/>
<reference evidence="1 2" key="1">
    <citation type="submission" date="2016-06" db="EMBL/GenBank/DDBJ databases">
        <title>Draft genome of Moraxella atlantae CCUG 66109.</title>
        <authorList>
            <person name="Salva-Serra F."/>
            <person name="Engstrom-Jakobsson H."/>
            <person name="Thorell K."/>
            <person name="Gonzales-Siles L."/>
            <person name="Karlsson R."/>
            <person name="Boulund F."/>
            <person name="Engstrand L."/>
            <person name="Kristiansson E."/>
            <person name="Moore E."/>
        </authorList>
    </citation>
    <scope>NUCLEOTIDE SEQUENCE [LARGE SCALE GENOMIC DNA]</scope>
    <source>
        <strain evidence="1 2">CCUG 66109</strain>
    </source>
</reference>
<proteinExistence type="predicted"/>
<evidence type="ECO:0000313" key="2">
    <source>
        <dbReference type="Proteomes" id="UP000092508"/>
    </source>
</evidence>
<comment type="caution">
    <text evidence="1">The sequence shown here is derived from an EMBL/GenBank/DDBJ whole genome shotgun (WGS) entry which is preliminary data.</text>
</comment>
<dbReference type="EMBL" id="LZMZ01000020">
    <property type="protein sequence ID" value="OBX78164.1"/>
    <property type="molecule type" value="Genomic_DNA"/>
</dbReference>